<feature type="compositionally biased region" description="Basic residues" evidence="1">
    <location>
        <begin position="73"/>
        <end position="84"/>
    </location>
</feature>
<evidence type="ECO:0000256" key="2">
    <source>
        <dbReference type="SAM" id="SignalP"/>
    </source>
</evidence>
<feature type="signal peptide" evidence="2">
    <location>
        <begin position="1"/>
        <end position="27"/>
    </location>
</feature>
<reference evidence="3 4" key="1">
    <citation type="submission" date="2019-03" db="EMBL/GenBank/DDBJ databases">
        <title>First draft genome of Liparis tanakae, snailfish: a comprehensive survey of snailfish specific genes.</title>
        <authorList>
            <person name="Kim W."/>
            <person name="Song I."/>
            <person name="Jeong J.-H."/>
            <person name="Kim D."/>
            <person name="Kim S."/>
            <person name="Ryu S."/>
            <person name="Song J.Y."/>
            <person name="Lee S.K."/>
        </authorList>
    </citation>
    <scope>NUCLEOTIDE SEQUENCE [LARGE SCALE GENOMIC DNA]</scope>
    <source>
        <tissue evidence="3">Muscle</tissue>
    </source>
</reference>
<dbReference type="AlphaFoldDB" id="A0A4Z2I189"/>
<sequence length="165" mass="19130">MLKELTVDYRGFCFGLLLLDIVCEVSGQDQIIKPVDEFTIGYTSWTIKLEDLTDLLRLGLHLDDRPCEIEKRRSGRRSGGHRKHSDGGYSDTSSGGSYLDETDRERDRQLAFSQSGQDRDRQDKEREELESATHGSFDLRMQPYGQDWIHGRMCEAEIQRDPQWE</sequence>
<dbReference type="Proteomes" id="UP000314294">
    <property type="component" value="Unassembled WGS sequence"/>
</dbReference>
<name>A0A4Z2I189_9TELE</name>
<feature type="region of interest" description="Disordered" evidence="1">
    <location>
        <begin position="69"/>
        <end position="137"/>
    </location>
</feature>
<proteinExistence type="predicted"/>
<feature type="chain" id="PRO_5021476999" evidence="2">
    <location>
        <begin position="28"/>
        <end position="165"/>
    </location>
</feature>
<evidence type="ECO:0000313" key="4">
    <source>
        <dbReference type="Proteomes" id="UP000314294"/>
    </source>
</evidence>
<accession>A0A4Z2I189</accession>
<feature type="compositionally biased region" description="Basic and acidic residues" evidence="1">
    <location>
        <begin position="117"/>
        <end position="131"/>
    </location>
</feature>
<evidence type="ECO:0000313" key="3">
    <source>
        <dbReference type="EMBL" id="TNN71826.1"/>
    </source>
</evidence>
<organism evidence="3 4">
    <name type="scientific">Liparis tanakae</name>
    <name type="common">Tanaka's snailfish</name>
    <dbReference type="NCBI Taxonomy" id="230148"/>
    <lineage>
        <taxon>Eukaryota</taxon>
        <taxon>Metazoa</taxon>
        <taxon>Chordata</taxon>
        <taxon>Craniata</taxon>
        <taxon>Vertebrata</taxon>
        <taxon>Euteleostomi</taxon>
        <taxon>Actinopterygii</taxon>
        <taxon>Neopterygii</taxon>
        <taxon>Teleostei</taxon>
        <taxon>Neoteleostei</taxon>
        <taxon>Acanthomorphata</taxon>
        <taxon>Eupercaria</taxon>
        <taxon>Perciformes</taxon>
        <taxon>Cottioidei</taxon>
        <taxon>Cottales</taxon>
        <taxon>Liparidae</taxon>
        <taxon>Liparis</taxon>
    </lineage>
</organism>
<dbReference type="EMBL" id="SRLO01000145">
    <property type="protein sequence ID" value="TNN71826.1"/>
    <property type="molecule type" value="Genomic_DNA"/>
</dbReference>
<comment type="caution">
    <text evidence="3">The sequence shown here is derived from an EMBL/GenBank/DDBJ whole genome shotgun (WGS) entry which is preliminary data.</text>
</comment>
<protein>
    <submittedName>
        <fullName evidence="3">Uncharacterized protein</fullName>
    </submittedName>
</protein>
<dbReference type="OrthoDB" id="8945866at2759"/>
<gene>
    <name evidence="3" type="ORF">EYF80_017997</name>
</gene>
<keyword evidence="4" id="KW-1185">Reference proteome</keyword>
<keyword evidence="2" id="KW-0732">Signal</keyword>
<feature type="compositionally biased region" description="Low complexity" evidence="1">
    <location>
        <begin position="87"/>
        <end position="98"/>
    </location>
</feature>
<evidence type="ECO:0000256" key="1">
    <source>
        <dbReference type="SAM" id="MobiDB-lite"/>
    </source>
</evidence>